<organism evidence="1">
    <name type="scientific">marine sediment metagenome</name>
    <dbReference type="NCBI Taxonomy" id="412755"/>
    <lineage>
        <taxon>unclassified sequences</taxon>
        <taxon>metagenomes</taxon>
        <taxon>ecological metagenomes</taxon>
    </lineage>
</organism>
<comment type="caution">
    <text evidence="1">The sequence shown here is derived from an EMBL/GenBank/DDBJ whole genome shotgun (WGS) entry which is preliminary data.</text>
</comment>
<evidence type="ECO:0000313" key="1">
    <source>
        <dbReference type="EMBL" id="KKL10436.1"/>
    </source>
</evidence>
<dbReference type="EMBL" id="LAZR01042062">
    <property type="protein sequence ID" value="KKL10436.1"/>
    <property type="molecule type" value="Genomic_DNA"/>
</dbReference>
<reference evidence="1" key="1">
    <citation type="journal article" date="2015" name="Nature">
        <title>Complex archaea that bridge the gap between prokaryotes and eukaryotes.</title>
        <authorList>
            <person name="Spang A."/>
            <person name="Saw J.H."/>
            <person name="Jorgensen S.L."/>
            <person name="Zaremba-Niedzwiedzka K."/>
            <person name="Martijn J."/>
            <person name="Lind A.E."/>
            <person name="van Eijk R."/>
            <person name="Schleper C."/>
            <person name="Guy L."/>
            <person name="Ettema T.J."/>
        </authorList>
    </citation>
    <scope>NUCLEOTIDE SEQUENCE</scope>
</reference>
<proteinExistence type="predicted"/>
<protein>
    <submittedName>
        <fullName evidence="1">Uncharacterized protein</fullName>
    </submittedName>
</protein>
<feature type="non-terminal residue" evidence="1">
    <location>
        <position position="76"/>
    </location>
</feature>
<sequence length="76" mass="9033">MLESIYDQDERVLKAGLEEFDINEGILNSFTKEKLIKILYLRRYEVPLNANQIRFIEDLQKQCEPINPDAIKYVDE</sequence>
<accession>A0A0F9CXR3</accession>
<dbReference type="AlphaFoldDB" id="A0A0F9CXR3"/>
<name>A0A0F9CXR3_9ZZZZ</name>
<gene>
    <name evidence="1" type="ORF">LCGC14_2555860</name>
</gene>